<keyword evidence="2" id="KW-0639">Primosome</keyword>
<dbReference type="PRINTS" id="PR00300">
    <property type="entry name" value="CLPPROTEASEA"/>
</dbReference>
<dbReference type="EMBL" id="UGFC01000006">
    <property type="protein sequence ID" value="STM16564.1"/>
    <property type="molecule type" value="Genomic_DNA"/>
</dbReference>
<dbReference type="SUPFAM" id="SSF52540">
    <property type="entry name" value="P-loop containing nucleoside triphosphate hydrolases"/>
    <property type="match status" value="1"/>
</dbReference>
<dbReference type="PANTHER" id="PTHR30050">
    <property type="entry name" value="CHROMOSOMAL REPLICATION INITIATOR PROTEIN DNAA"/>
    <property type="match status" value="1"/>
</dbReference>
<dbReference type="GO" id="GO:0005524">
    <property type="term" value="F:ATP binding"/>
    <property type="evidence" value="ECO:0007669"/>
    <property type="project" value="UniProtKB-KW"/>
</dbReference>
<evidence type="ECO:0000259" key="12">
    <source>
        <dbReference type="SMART" id="SM00382"/>
    </source>
</evidence>
<comment type="similarity">
    <text evidence="8">Belongs to the DnaC family.</text>
</comment>
<evidence type="ECO:0000313" key="13">
    <source>
        <dbReference type="EMBL" id="STM16564.1"/>
    </source>
</evidence>
<evidence type="ECO:0000256" key="8">
    <source>
        <dbReference type="ARBA" id="ARBA00038338"/>
    </source>
</evidence>
<dbReference type="InterPro" id="IPR027417">
    <property type="entry name" value="P-loop_NTPase"/>
</dbReference>
<dbReference type="InterPro" id="IPR003593">
    <property type="entry name" value="AAA+_ATPase"/>
</dbReference>
<dbReference type="InterPro" id="IPR047661">
    <property type="entry name" value="IstB"/>
</dbReference>
<reference evidence="13 14" key="1">
    <citation type="submission" date="2018-06" db="EMBL/GenBank/DDBJ databases">
        <authorList>
            <consortium name="Pathogen Informatics"/>
            <person name="Doyle S."/>
        </authorList>
    </citation>
    <scope>NUCLEOTIDE SEQUENCE [LARGE SCALE GENOMIC DNA]</scope>
    <source>
        <strain evidence="13 14">NCTC7922</strain>
    </source>
</reference>
<evidence type="ECO:0000256" key="10">
    <source>
        <dbReference type="ARBA" id="ARBA00045009"/>
    </source>
</evidence>
<evidence type="ECO:0000256" key="4">
    <source>
        <dbReference type="ARBA" id="ARBA00022741"/>
    </source>
</evidence>
<dbReference type="GO" id="GO:0003677">
    <property type="term" value="F:DNA binding"/>
    <property type="evidence" value="ECO:0007669"/>
    <property type="project" value="UniProtKB-KW"/>
</dbReference>
<keyword evidence="6 13" id="KW-0067">ATP-binding</keyword>
<dbReference type="PANTHER" id="PTHR30050:SF9">
    <property type="entry name" value="DNA REPLICATION PROTEIN DNAC"/>
    <property type="match status" value="1"/>
</dbReference>
<accession>A0A377D633</accession>
<evidence type="ECO:0000256" key="6">
    <source>
        <dbReference type="ARBA" id="ARBA00022840"/>
    </source>
</evidence>
<name>A0A377D633_ECOLX</name>
<evidence type="ECO:0000256" key="11">
    <source>
        <dbReference type="ARBA" id="ARBA00048778"/>
    </source>
</evidence>
<dbReference type="GO" id="GO:0016787">
    <property type="term" value="F:hydrolase activity"/>
    <property type="evidence" value="ECO:0007669"/>
    <property type="project" value="UniProtKB-KW"/>
</dbReference>
<evidence type="ECO:0000256" key="5">
    <source>
        <dbReference type="ARBA" id="ARBA00022801"/>
    </source>
</evidence>
<comment type="catalytic activity">
    <reaction evidence="11">
        <text>ATP + H2O = ADP + phosphate + H(+)</text>
        <dbReference type="Rhea" id="RHEA:13065"/>
        <dbReference type="ChEBI" id="CHEBI:15377"/>
        <dbReference type="ChEBI" id="CHEBI:15378"/>
        <dbReference type="ChEBI" id="CHEBI:30616"/>
        <dbReference type="ChEBI" id="CHEBI:43474"/>
        <dbReference type="ChEBI" id="CHEBI:456216"/>
    </reaction>
    <physiologicalReaction direction="left-to-right" evidence="11">
        <dbReference type="Rhea" id="RHEA:13066"/>
    </physiologicalReaction>
</comment>
<dbReference type="Proteomes" id="UP000254174">
    <property type="component" value="Unassembled WGS sequence"/>
</dbReference>
<dbReference type="PIRSF" id="PIRSF003073">
    <property type="entry name" value="DNAC_TnpB_IstB"/>
    <property type="match status" value="1"/>
</dbReference>
<keyword evidence="3" id="KW-0235">DNA replication</keyword>
<dbReference type="InterPro" id="IPR028350">
    <property type="entry name" value="DNAC/IstB-like"/>
</dbReference>
<evidence type="ECO:0000256" key="2">
    <source>
        <dbReference type="ARBA" id="ARBA00022515"/>
    </source>
</evidence>
<evidence type="ECO:0000313" key="14">
    <source>
        <dbReference type="Proteomes" id="UP000254174"/>
    </source>
</evidence>
<dbReference type="InterPro" id="IPR002611">
    <property type="entry name" value="IstB_ATP-bd"/>
</dbReference>
<evidence type="ECO:0000256" key="9">
    <source>
        <dbReference type="ARBA" id="ARBA00044977"/>
    </source>
</evidence>
<organism evidence="13 14">
    <name type="scientific">Escherichia coli</name>
    <dbReference type="NCBI Taxonomy" id="562"/>
    <lineage>
        <taxon>Bacteria</taxon>
        <taxon>Pseudomonadati</taxon>
        <taxon>Pseudomonadota</taxon>
        <taxon>Gammaproteobacteria</taxon>
        <taxon>Enterobacterales</taxon>
        <taxon>Enterobacteriaceae</taxon>
        <taxon>Escherichia</taxon>
    </lineage>
</organism>
<dbReference type="Pfam" id="PF01695">
    <property type="entry name" value="IstB_IS21"/>
    <property type="match status" value="1"/>
</dbReference>
<dbReference type="AlphaFoldDB" id="A0A377D633"/>
<comment type="similarity">
    <text evidence="1">Belongs to the IS21/IS1162 putative ATP-binding protein family.</text>
</comment>
<dbReference type="SMART" id="SM00382">
    <property type="entry name" value="AAA"/>
    <property type="match status" value="1"/>
</dbReference>
<dbReference type="FunFam" id="3.40.50.300:FF:000606">
    <property type="entry name" value="IS100 transposase orfB"/>
    <property type="match status" value="1"/>
</dbReference>
<gene>
    <name evidence="13" type="ORF">NCTC7922_02974</name>
</gene>
<sequence length="252" mass="28550">MMELQHQRLMVLAGQLQLESLISAAPALSQQAVDQEWSYMDFLEHLLHEEKLARHQRKQAMYTRMAAFPAVKTFEEYDFTFATGAPQKQLQSLRSLSFIERNENIVLLGPSGVGKTHLAIAMGYEAVRAGIKVRFTTAADLLLQLSTAQRQGRYKTTLQRGVMAPRLLIIDEIGYLPFSQEEAKLFFQVIAKRYEKSAMILTSNLPFGQWDQTFAGDAALTSAMLDRILHHSHVVQIKEKAIDSDRNERPGL</sequence>
<proteinExistence type="inferred from homology"/>
<dbReference type="NCBIfam" id="NF038214">
    <property type="entry name" value="IS21_help_AAA"/>
    <property type="match status" value="1"/>
</dbReference>
<dbReference type="GO" id="GO:1990077">
    <property type="term" value="C:primosome complex"/>
    <property type="evidence" value="ECO:0007669"/>
    <property type="project" value="UniProtKB-KW"/>
</dbReference>
<evidence type="ECO:0000256" key="3">
    <source>
        <dbReference type="ARBA" id="ARBA00022705"/>
    </source>
</evidence>
<dbReference type="GO" id="GO:0006269">
    <property type="term" value="P:DNA replication, synthesis of primer"/>
    <property type="evidence" value="ECO:0007669"/>
    <property type="project" value="UniProtKB-KW"/>
</dbReference>
<evidence type="ECO:0000256" key="1">
    <source>
        <dbReference type="ARBA" id="ARBA00008059"/>
    </source>
</evidence>
<keyword evidence="7" id="KW-0238">DNA-binding</keyword>
<keyword evidence="5" id="KW-0378">Hydrolase</keyword>
<dbReference type="InterPro" id="IPR001270">
    <property type="entry name" value="ClpA/B"/>
</dbReference>
<dbReference type="CDD" id="cd00009">
    <property type="entry name" value="AAA"/>
    <property type="match status" value="1"/>
</dbReference>
<protein>
    <recommendedName>
        <fullName evidence="9">Replicative helicase loader DnaC</fullName>
    </recommendedName>
    <alternativeName>
        <fullName evidence="10">DNA replication protein DnaC</fullName>
    </alternativeName>
</protein>
<dbReference type="NCBIfam" id="NF006616">
    <property type="entry name" value="PRK09183.1"/>
    <property type="match status" value="1"/>
</dbReference>
<keyword evidence="4" id="KW-0547">Nucleotide-binding</keyword>
<evidence type="ECO:0000256" key="7">
    <source>
        <dbReference type="ARBA" id="ARBA00023125"/>
    </source>
</evidence>
<feature type="domain" description="AAA+ ATPase" evidence="12">
    <location>
        <begin position="101"/>
        <end position="235"/>
    </location>
</feature>
<dbReference type="Gene3D" id="3.40.50.300">
    <property type="entry name" value="P-loop containing nucleotide triphosphate hydrolases"/>
    <property type="match status" value="1"/>
</dbReference>